<accession>A0ACB8SYS8</accession>
<evidence type="ECO:0000313" key="1">
    <source>
        <dbReference type="EMBL" id="KAI0061110.1"/>
    </source>
</evidence>
<proteinExistence type="predicted"/>
<organism evidence="1 2">
    <name type="scientific">Artomyces pyxidatus</name>
    <dbReference type="NCBI Taxonomy" id="48021"/>
    <lineage>
        <taxon>Eukaryota</taxon>
        <taxon>Fungi</taxon>
        <taxon>Dikarya</taxon>
        <taxon>Basidiomycota</taxon>
        <taxon>Agaricomycotina</taxon>
        <taxon>Agaricomycetes</taxon>
        <taxon>Russulales</taxon>
        <taxon>Auriscalpiaceae</taxon>
        <taxon>Artomyces</taxon>
    </lineage>
</organism>
<reference evidence="1" key="1">
    <citation type="submission" date="2021-03" db="EMBL/GenBank/DDBJ databases">
        <authorList>
            <consortium name="DOE Joint Genome Institute"/>
            <person name="Ahrendt S."/>
            <person name="Looney B.P."/>
            <person name="Miyauchi S."/>
            <person name="Morin E."/>
            <person name="Drula E."/>
            <person name="Courty P.E."/>
            <person name="Chicoki N."/>
            <person name="Fauchery L."/>
            <person name="Kohler A."/>
            <person name="Kuo A."/>
            <person name="Labutti K."/>
            <person name="Pangilinan J."/>
            <person name="Lipzen A."/>
            <person name="Riley R."/>
            <person name="Andreopoulos W."/>
            <person name="He G."/>
            <person name="Johnson J."/>
            <person name="Barry K.W."/>
            <person name="Grigoriev I.V."/>
            <person name="Nagy L."/>
            <person name="Hibbett D."/>
            <person name="Henrissat B."/>
            <person name="Matheny P.B."/>
            <person name="Labbe J."/>
            <person name="Martin F."/>
        </authorList>
    </citation>
    <scope>NUCLEOTIDE SEQUENCE</scope>
    <source>
        <strain evidence="1">HHB10654</strain>
    </source>
</reference>
<comment type="caution">
    <text evidence="1">The sequence shown here is derived from an EMBL/GenBank/DDBJ whole genome shotgun (WGS) entry which is preliminary data.</text>
</comment>
<evidence type="ECO:0000313" key="2">
    <source>
        <dbReference type="Proteomes" id="UP000814140"/>
    </source>
</evidence>
<keyword evidence="2" id="KW-1185">Reference proteome</keyword>
<dbReference type="Proteomes" id="UP000814140">
    <property type="component" value="Unassembled WGS sequence"/>
</dbReference>
<protein>
    <submittedName>
        <fullName evidence="1">Uncharacterized protein</fullName>
    </submittedName>
</protein>
<sequence length="164" mass="17689">MTLCIRRSHRTHGSSRCQWVHRSCCLIRSGRPTDDARTDGNNRGGETTRNLTYIIHDDASRAESVYKASKPPLIVTSGTYNGIYGPKGGRGSSAETPRAGFGGSKGFRKRGAIPPLAVLSDRTSGPDEADASSQVCSGAPDMRYWSPEGQALTRHIPSASCEHR</sequence>
<gene>
    <name evidence="1" type="ORF">BV25DRAFT_793897</name>
</gene>
<name>A0ACB8SYS8_9AGAM</name>
<dbReference type="EMBL" id="MU277214">
    <property type="protein sequence ID" value="KAI0061110.1"/>
    <property type="molecule type" value="Genomic_DNA"/>
</dbReference>
<reference evidence="1" key="2">
    <citation type="journal article" date="2022" name="New Phytol.">
        <title>Evolutionary transition to the ectomycorrhizal habit in the genomes of a hyperdiverse lineage of mushroom-forming fungi.</title>
        <authorList>
            <person name="Looney B."/>
            <person name="Miyauchi S."/>
            <person name="Morin E."/>
            <person name="Drula E."/>
            <person name="Courty P.E."/>
            <person name="Kohler A."/>
            <person name="Kuo A."/>
            <person name="LaButti K."/>
            <person name="Pangilinan J."/>
            <person name="Lipzen A."/>
            <person name="Riley R."/>
            <person name="Andreopoulos W."/>
            <person name="He G."/>
            <person name="Johnson J."/>
            <person name="Nolan M."/>
            <person name="Tritt A."/>
            <person name="Barry K.W."/>
            <person name="Grigoriev I.V."/>
            <person name="Nagy L.G."/>
            <person name="Hibbett D."/>
            <person name="Henrissat B."/>
            <person name="Matheny P.B."/>
            <person name="Labbe J."/>
            <person name="Martin F.M."/>
        </authorList>
    </citation>
    <scope>NUCLEOTIDE SEQUENCE</scope>
    <source>
        <strain evidence="1">HHB10654</strain>
    </source>
</reference>